<dbReference type="GO" id="GO:0032366">
    <property type="term" value="P:intracellular sterol transport"/>
    <property type="evidence" value="ECO:0007669"/>
    <property type="project" value="InterPro"/>
</dbReference>
<feature type="chain" id="PRO_5008900569" evidence="7">
    <location>
        <begin position="20"/>
        <end position="174"/>
    </location>
</feature>
<dbReference type="Gene3D" id="2.60.40.770">
    <property type="match status" value="1"/>
</dbReference>
<dbReference type="PANTHER" id="PTHR11306:SF0">
    <property type="entry name" value="PHOSPHATIDYLGLYCEROL_PHOSPHATIDYLINOSITOL TRANSFER PROTEIN"/>
    <property type="match status" value="1"/>
</dbReference>
<dbReference type="AlphaFoldDB" id="A0A1D1YWQ7"/>
<dbReference type="CDD" id="cd00917">
    <property type="entry name" value="PG-PI_TP"/>
    <property type="match status" value="1"/>
</dbReference>
<evidence type="ECO:0000313" key="9">
    <source>
        <dbReference type="EMBL" id="JAT59075.1"/>
    </source>
</evidence>
<dbReference type="InterPro" id="IPR003172">
    <property type="entry name" value="ML_dom"/>
</dbReference>
<evidence type="ECO:0000256" key="3">
    <source>
        <dbReference type="ARBA" id="ARBA00011245"/>
    </source>
</evidence>
<dbReference type="SUPFAM" id="SSF81296">
    <property type="entry name" value="E set domains"/>
    <property type="match status" value="1"/>
</dbReference>
<dbReference type="Pfam" id="PF02221">
    <property type="entry name" value="E1_DerP2_DerF2"/>
    <property type="match status" value="1"/>
</dbReference>
<keyword evidence="4" id="KW-0813">Transport</keyword>
<evidence type="ECO:0000259" key="8">
    <source>
        <dbReference type="SMART" id="SM00737"/>
    </source>
</evidence>
<evidence type="ECO:0000256" key="5">
    <source>
        <dbReference type="ARBA" id="ARBA00022729"/>
    </source>
</evidence>
<name>A0A1D1YWQ7_9ARAE</name>
<feature type="signal peptide" evidence="7">
    <location>
        <begin position="1"/>
        <end position="19"/>
    </location>
</feature>
<protein>
    <submittedName>
        <fullName evidence="9">Phosphatidylglycerol/phosphatidylinositol transfer protein</fullName>
    </submittedName>
</protein>
<evidence type="ECO:0000256" key="1">
    <source>
        <dbReference type="ARBA" id="ARBA00002053"/>
    </source>
</evidence>
<keyword evidence="5 7" id="KW-0732">Signal</keyword>
<gene>
    <name evidence="9" type="primary">npc2_0</name>
    <name evidence="9" type="ORF">g.585</name>
</gene>
<keyword evidence="6" id="KW-0445">Lipid transport</keyword>
<evidence type="ECO:0000256" key="2">
    <source>
        <dbReference type="ARBA" id="ARBA00006370"/>
    </source>
</evidence>
<evidence type="ECO:0000256" key="4">
    <source>
        <dbReference type="ARBA" id="ARBA00022448"/>
    </source>
</evidence>
<dbReference type="InterPro" id="IPR039670">
    <property type="entry name" value="NPC2-like"/>
</dbReference>
<comment type="function">
    <text evidence="1">Catalyzes the intermembrane transfer of phosphatidylglycerol and phosphatidylinositol.</text>
</comment>
<evidence type="ECO:0000256" key="7">
    <source>
        <dbReference type="SAM" id="SignalP"/>
    </source>
</evidence>
<organism evidence="9">
    <name type="scientific">Anthurium amnicola</name>
    <dbReference type="NCBI Taxonomy" id="1678845"/>
    <lineage>
        <taxon>Eukaryota</taxon>
        <taxon>Viridiplantae</taxon>
        <taxon>Streptophyta</taxon>
        <taxon>Embryophyta</taxon>
        <taxon>Tracheophyta</taxon>
        <taxon>Spermatophyta</taxon>
        <taxon>Magnoliopsida</taxon>
        <taxon>Liliopsida</taxon>
        <taxon>Araceae</taxon>
        <taxon>Pothoideae</taxon>
        <taxon>Potheae</taxon>
        <taxon>Anthurium</taxon>
    </lineage>
</organism>
<dbReference type="PANTHER" id="PTHR11306">
    <property type="entry name" value="NIEMANN PICK TYPE C2 PROTEIN NPC2-RELATED"/>
    <property type="match status" value="1"/>
</dbReference>
<dbReference type="SMART" id="SM00737">
    <property type="entry name" value="ML"/>
    <property type="match status" value="1"/>
</dbReference>
<evidence type="ECO:0000256" key="6">
    <source>
        <dbReference type="ARBA" id="ARBA00023055"/>
    </source>
</evidence>
<dbReference type="GO" id="GO:0032934">
    <property type="term" value="F:sterol binding"/>
    <property type="evidence" value="ECO:0007669"/>
    <property type="project" value="InterPro"/>
</dbReference>
<reference evidence="9" key="1">
    <citation type="submission" date="2015-07" db="EMBL/GenBank/DDBJ databases">
        <title>Transcriptome Assembly of Anthurium amnicola.</title>
        <authorList>
            <person name="Suzuki J."/>
        </authorList>
    </citation>
    <scope>NUCLEOTIDE SEQUENCE</scope>
</reference>
<dbReference type="EMBL" id="GDJX01008861">
    <property type="protein sequence ID" value="JAT59075.1"/>
    <property type="molecule type" value="Transcribed_RNA"/>
</dbReference>
<dbReference type="InterPro" id="IPR014756">
    <property type="entry name" value="Ig_E-set"/>
</dbReference>
<sequence>MLMLKNNFFFLLLIVLASAVPFYDDCITTNEVEEQLFIKEFPVNSITQTISDCSNEADLLQITYIHISPDPPLKGKELKIDALGNLREEVGQGSYIDVTVKLGLIRLLQKRFDLCEESQKVDKPCPLKRGRQTLSTTVNLPREIPPGKYNVEALVYTPDNRRVACLKAVAIFRP</sequence>
<proteinExistence type="inferred from homology"/>
<comment type="subunit">
    <text evidence="3">Monomer.</text>
</comment>
<feature type="domain" description="MD-2-related lipid-recognition" evidence="8">
    <location>
        <begin position="50"/>
        <end position="170"/>
    </location>
</feature>
<accession>A0A1D1YWQ7</accession>
<dbReference type="InterPro" id="IPR033917">
    <property type="entry name" value="ML_PG-PI_TP"/>
</dbReference>
<comment type="similarity">
    <text evidence="2">Belongs to the NPC2 family.</text>
</comment>